<dbReference type="Proteomes" id="UP000646548">
    <property type="component" value="Unassembled WGS sequence"/>
</dbReference>
<dbReference type="AlphaFoldDB" id="A0A834BYY5"/>
<organism evidence="1 2">
    <name type="scientific">Oryzias melastigma</name>
    <name type="common">Marine medaka</name>
    <dbReference type="NCBI Taxonomy" id="30732"/>
    <lineage>
        <taxon>Eukaryota</taxon>
        <taxon>Metazoa</taxon>
        <taxon>Chordata</taxon>
        <taxon>Craniata</taxon>
        <taxon>Vertebrata</taxon>
        <taxon>Euteleostomi</taxon>
        <taxon>Actinopterygii</taxon>
        <taxon>Neopterygii</taxon>
        <taxon>Teleostei</taxon>
        <taxon>Neoteleostei</taxon>
        <taxon>Acanthomorphata</taxon>
        <taxon>Ovalentaria</taxon>
        <taxon>Atherinomorphae</taxon>
        <taxon>Beloniformes</taxon>
        <taxon>Adrianichthyidae</taxon>
        <taxon>Oryziinae</taxon>
        <taxon>Oryzias</taxon>
    </lineage>
</organism>
<name>A0A834BYY5_ORYME</name>
<accession>A0A834BYY5</accession>
<sequence>MNLISYNHQLLHMQPAESLTSNLNATSCLRRRSAVCLNEASSAERRSSPEEPAGALLFPACSSRRRRLCVVSSVLLCQTGFVSGMHCNFHVTQQCMLGNRAAKHVASNFTTGGAETG</sequence>
<reference evidence="1" key="1">
    <citation type="journal article" name="BMC Genomics">
        <title>Long-read sequencing and de novo genome assembly of marine medaka (Oryzias melastigma).</title>
        <authorList>
            <person name="Liang P."/>
            <person name="Saqib H.S.A."/>
            <person name="Ni X."/>
            <person name="Shen Y."/>
        </authorList>
    </citation>
    <scope>NUCLEOTIDE SEQUENCE</scope>
    <source>
        <strain evidence="1">Bigg-433</strain>
    </source>
</reference>
<comment type="caution">
    <text evidence="1">The sequence shown here is derived from an EMBL/GenBank/DDBJ whole genome shotgun (WGS) entry which is preliminary data.</text>
</comment>
<dbReference type="EMBL" id="WKFB01000680">
    <property type="protein sequence ID" value="KAF6718818.1"/>
    <property type="molecule type" value="Genomic_DNA"/>
</dbReference>
<protein>
    <submittedName>
        <fullName evidence="1">Uncharacterized protein</fullName>
    </submittedName>
</protein>
<gene>
    <name evidence="1" type="ORF">FQA47_000646</name>
</gene>
<evidence type="ECO:0000313" key="1">
    <source>
        <dbReference type="EMBL" id="KAF6718818.1"/>
    </source>
</evidence>
<evidence type="ECO:0000313" key="2">
    <source>
        <dbReference type="Proteomes" id="UP000646548"/>
    </source>
</evidence>
<proteinExistence type="predicted"/>